<dbReference type="AlphaFoldDB" id="A0A1H9KR63"/>
<dbReference type="Proteomes" id="UP000199021">
    <property type="component" value="Unassembled WGS sequence"/>
</dbReference>
<protein>
    <submittedName>
        <fullName evidence="1">Uncharacterized protein</fullName>
    </submittedName>
</protein>
<gene>
    <name evidence="1" type="ORF">SAMN05444359_12181</name>
</gene>
<evidence type="ECO:0000313" key="2">
    <source>
        <dbReference type="Proteomes" id="UP000199021"/>
    </source>
</evidence>
<proteinExistence type="predicted"/>
<dbReference type="STRING" id="478744.SAMN05444359_12181"/>
<evidence type="ECO:0000313" key="1">
    <source>
        <dbReference type="EMBL" id="SER01602.1"/>
    </source>
</evidence>
<reference evidence="2" key="1">
    <citation type="submission" date="2016-10" db="EMBL/GenBank/DDBJ databases">
        <authorList>
            <person name="Varghese N."/>
            <person name="Submissions S."/>
        </authorList>
    </citation>
    <scope>NUCLEOTIDE SEQUENCE [LARGE SCALE GENOMIC DNA]</scope>
    <source>
        <strain evidence="2">DSM 24740</strain>
    </source>
</reference>
<dbReference type="EMBL" id="FOFB01000021">
    <property type="protein sequence ID" value="SER01602.1"/>
    <property type="molecule type" value="Genomic_DNA"/>
</dbReference>
<name>A0A1H9KR63_9BACT</name>
<sequence length="77" mass="8729">MIKENVYNNLFIITAFRFLVGQDGLCKKNTGGIKNDRLRYSLMIAPQRKAAKNLIPSQLTFINLVWEGVTLLKYPAG</sequence>
<accession>A0A1H9KR63</accession>
<dbReference type="InParanoid" id="A0A1H9KR63"/>
<organism evidence="1 2">
    <name type="scientific">Neolewinella agarilytica</name>
    <dbReference type="NCBI Taxonomy" id="478744"/>
    <lineage>
        <taxon>Bacteria</taxon>
        <taxon>Pseudomonadati</taxon>
        <taxon>Bacteroidota</taxon>
        <taxon>Saprospiria</taxon>
        <taxon>Saprospirales</taxon>
        <taxon>Lewinellaceae</taxon>
        <taxon>Neolewinella</taxon>
    </lineage>
</organism>
<keyword evidence="2" id="KW-1185">Reference proteome</keyword>